<name>A0ABV7M4U5_9GAMM</name>
<dbReference type="InterPro" id="IPR021527">
    <property type="entry name" value="DUF2795"/>
</dbReference>
<reference evidence="3" key="1">
    <citation type="journal article" date="2019" name="Int. J. Syst. Evol. Microbiol.">
        <title>The Global Catalogue of Microorganisms (GCM) 10K type strain sequencing project: providing services to taxonomists for standard genome sequencing and annotation.</title>
        <authorList>
            <consortium name="The Broad Institute Genomics Platform"/>
            <consortium name="The Broad Institute Genome Sequencing Center for Infectious Disease"/>
            <person name="Wu L."/>
            <person name="Ma J."/>
        </authorList>
    </citation>
    <scope>NUCLEOTIDE SEQUENCE [LARGE SCALE GENOMIC DNA]</scope>
    <source>
        <strain evidence="3">KCTC 12847</strain>
    </source>
</reference>
<gene>
    <name evidence="2" type="ORF">ACFOEI_14520</name>
</gene>
<sequence length="68" mass="7351">MTRGVGGHSPANVTHHLKGTNFPASRADLEKQAKDNGAEEDVLEVIRNMPDEQYEDMAGVMKGIGEAE</sequence>
<dbReference type="RefSeq" id="WP_026300679.1">
    <property type="nucleotide sequence ID" value="NZ_BMXD01000001.1"/>
</dbReference>
<dbReference type="EMBL" id="JBHRUH010000031">
    <property type="protein sequence ID" value="MFC3293268.1"/>
    <property type="molecule type" value="Genomic_DNA"/>
</dbReference>
<dbReference type="Pfam" id="PF11387">
    <property type="entry name" value="DUF2795"/>
    <property type="match status" value="1"/>
</dbReference>
<evidence type="ECO:0000256" key="1">
    <source>
        <dbReference type="SAM" id="MobiDB-lite"/>
    </source>
</evidence>
<evidence type="ECO:0000313" key="2">
    <source>
        <dbReference type="EMBL" id="MFC3293268.1"/>
    </source>
</evidence>
<dbReference type="Proteomes" id="UP001595640">
    <property type="component" value="Unassembled WGS sequence"/>
</dbReference>
<proteinExistence type="predicted"/>
<feature type="region of interest" description="Disordered" evidence="1">
    <location>
        <begin position="1"/>
        <end position="37"/>
    </location>
</feature>
<accession>A0ABV7M4U5</accession>
<keyword evidence="3" id="KW-1185">Reference proteome</keyword>
<feature type="compositionally biased region" description="Basic and acidic residues" evidence="1">
    <location>
        <begin position="27"/>
        <end position="37"/>
    </location>
</feature>
<protein>
    <submittedName>
        <fullName evidence="2">DUF2795 domain-containing protein</fullName>
    </submittedName>
</protein>
<comment type="caution">
    <text evidence="2">The sequence shown here is derived from an EMBL/GenBank/DDBJ whole genome shotgun (WGS) entry which is preliminary data.</text>
</comment>
<organism evidence="2 3">
    <name type="scientific">Modicisalibacter luteus</name>
    <dbReference type="NCBI Taxonomy" id="453962"/>
    <lineage>
        <taxon>Bacteria</taxon>
        <taxon>Pseudomonadati</taxon>
        <taxon>Pseudomonadota</taxon>
        <taxon>Gammaproteobacteria</taxon>
        <taxon>Oceanospirillales</taxon>
        <taxon>Halomonadaceae</taxon>
        <taxon>Modicisalibacter</taxon>
    </lineage>
</organism>
<evidence type="ECO:0000313" key="3">
    <source>
        <dbReference type="Proteomes" id="UP001595640"/>
    </source>
</evidence>